<feature type="transmembrane region" description="Helical" evidence="1">
    <location>
        <begin position="7"/>
        <end position="28"/>
    </location>
</feature>
<feature type="transmembrane region" description="Helical" evidence="1">
    <location>
        <begin position="48"/>
        <end position="70"/>
    </location>
</feature>
<sequence length="98" mass="10225">MSVQRRLALHFALGFAVAAVFVAGLLLADPGGMGALLRAPDAGWLPLFLLWLFTGLTFGVAQCATALGCAEAPDEDRGSLVAIPVPVPVRSPRNAARR</sequence>
<evidence type="ECO:0000313" key="3">
    <source>
        <dbReference type="Proteomes" id="UP001243009"/>
    </source>
</evidence>
<dbReference type="EMBL" id="JAUTWS010000012">
    <property type="protein sequence ID" value="MDO9709487.1"/>
    <property type="molecule type" value="Genomic_DNA"/>
</dbReference>
<gene>
    <name evidence="2" type="ORF">Q7A36_14130</name>
</gene>
<evidence type="ECO:0000313" key="2">
    <source>
        <dbReference type="EMBL" id="MDO9709487.1"/>
    </source>
</evidence>
<keyword evidence="1" id="KW-1133">Transmembrane helix</keyword>
<evidence type="ECO:0000256" key="1">
    <source>
        <dbReference type="SAM" id="Phobius"/>
    </source>
</evidence>
<keyword evidence="3" id="KW-1185">Reference proteome</keyword>
<protein>
    <submittedName>
        <fullName evidence="2">Uncharacterized protein</fullName>
    </submittedName>
</protein>
<keyword evidence="1" id="KW-0472">Membrane</keyword>
<comment type="caution">
    <text evidence="2">The sequence shown here is derived from an EMBL/GenBank/DDBJ whole genome shotgun (WGS) entry which is preliminary data.</text>
</comment>
<name>A0ABT9E003_9PROT</name>
<reference evidence="2 3" key="1">
    <citation type="submission" date="2023-08" db="EMBL/GenBank/DDBJ databases">
        <title>The draft genome sequence of Paracraurococcus sp. LOR1-02.</title>
        <authorList>
            <person name="Kingkaew E."/>
            <person name="Tanasupawat S."/>
        </authorList>
    </citation>
    <scope>NUCLEOTIDE SEQUENCE [LARGE SCALE GENOMIC DNA]</scope>
    <source>
        <strain evidence="2 3">LOR1-02</strain>
    </source>
</reference>
<organism evidence="2 3">
    <name type="scientific">Paracraurococcus lichenis</name>
    <dbReference type="NCBI Taxonomy" id="3064888"/>
    <lineage>
        <taxon>Bacteria</taxon>
        <taxon>Pseudomonadati</taxon>
        <taxon>Pseudomonadota</taxon>
        <taxon>Alphaproteobacteria</taxon>
        <taxon>Acetobacterales</taxon>
        <taxon>Roseomonadaceae</taxon>
        <taxon>Paracraurococcus</taxon>
    </lineage>
</organism>
<dbReference type="RefSeq" id="WP_305104355.1">
    <property type="nucleotide sequence ID" value="NZ_JAUTWS010000012.1"/>
</dbReference>
<accession>A0ABT9E003</accession>
<keyword evidence="1" id="KW-0812">Transmembrane</keyword>
<proteinExistence type="predicted"/>
<dbReference type="Proteomes" id="UP001243009">
    <property type="component" value="Unassembled WGS sequence"/>
</dbReference>